<dbReference type="GO" id="GO:0005886">
    <property type="term" value="C:plasma membrane"/>
    <property type="evidence" value="ECO:0007669"/>
    <property type="project" value="TreeGrafter"/>
</dbReference>
<evidence type="ECO:0000313" key="8">
    <source>
        <dbReference type="Proteomes" id="UP000008825"/>
    </source>
</evidence>
<dbReference type="CDD" id="cd01949">
    <property type="entry name" value="GGDEF"/>
    <property type="match status" value="1"/>
</dbReference>
<organism evidence="7 8">
    <name type="scientific">Citrifermentans bemidjiense (strain ATCC BAA-1014 / DSM 16622 / JCM 12645 / Bem)</name>
    <name type="common">Geobacter bemidjiensis</name>
    <dbReference type="NCBI Taxonomy" id="404380"/>
    <lineage>
        <taxon>Bacteria</taxon>
        <taxon>Pseudomonadati</taxon>
        <taxon>Thermodesulfobacteriota</taxon>
        <taxon>Desulfuromonadia</taxon>
        <taxon>Geobacterales</taxon>
        <taxon>Geobacteraceae</taxon>
        <taxon>Citrifermentans</taxon>
    </lineage>
</organism>
<reference evidence="7 8" key="1">
    <citation type="submission" date="2008-07" db="EMBL/GenBank/DDBJ databases">
        <title>Complete sequence of Geobacter bemidjiensis BEM.</title>
        <authorList>
            <consortium name="US DOE Joint Genome Institute"/>
            <person name="Lucas S."/>
            <person name="Copeland A."/>
            <person name="Lapidus A."/>
            <person name="Glavina del Rio T."/>
            <person name="Dalin E."/>
            <person name="Tice H."/>
            <person name="Bruce D."/>
            <person name="Goodwin L."/>
            <person name="Pitluck S."/>
            <person name="Kiss H."/>
            <person name="Brettin T."/>
            <person name="Detter J.C."/>
            <person name="Han C."/>
            <person name="Kuske C.R."/>
            <person name="Schmutz J."/>
            <person name="Larimer F."/>
            <person name="Land M."/>
            <person name="Hauser L."/>
            <person name="Kyrpides N."/>
            <person name="Lykidis A."/>
            <person name="Lovley D."/>
            <person name="Richardson P."/>
        </authorList>
    </citation>
    <scope>NUCLEOTIDE SEQUENCE [LARGE SCALE GENOMIC DNA]</scope>
    <source>
        <strain evidence="8">ATCC BAA-1014 / DSM 16622 / JCM 12645 / Bem</strain>
    </source>
</reference>
<dbReference type="GO" id="GO:0052621">
    <property type="term" value="F:diguanylate cyclase activity"/>
    <property type="evidence" value="ECO:0007669"/>
    <property type="project" value="UniProtKB-EC"/>
</dbReference>
<dbReference type="InterPro" id="IPR001789">
    <property type="entry name" value="Sig_transdc_resp-reg_receiver"/>
</dbReference>
<dbReference type="FunFam" id="3.30.70.270:FF:000001">
    <property type="entry name" value="Diguanylate cyclase domain protein"/>
    <property type="match status" value="1"/>
</dbReference>
<dbReference type="InterPro" id="IPR011006">
    <property type="entry name" value="CheY-like_superfamily"/>
</dbReference>
<evidence type="ECO:0000256" key="2">
    <source>
        <dbReference type="ARBA" id="ARBA00034247"/>
    </source>
</evidence>
<dbReference type="PANTHER" id="PTHR45138">
    <property type="entry name" value="REGULATORY COMPONENTS OF SENSORY TRANSDUCTION SYSTEM"/>
    <property type="match status" value="1"/>
</dbReference>
<dbReference type="GO" id="GO:1902201">
    <property type="term" value="P:negative regulation of bacterial-type flagellum-dependent cell motility"/>
    <property type="evidence" value="ECO:0007669"/>
    <property type="project" value="TreeGrafter"/>
</dbReference>
<dbReference type="GO" id="GO:0000160">
    <property type="term" value="P:phosphorelay signal transduction system"/>
    <property type="evidence" value="ECO:0007669"/>
    <property type="project" value="InterPro"/>
</dbReference>
<accession>B5EHN7</accession>
<keyword evidence="3" id="KW-0597">Phosphoprotein</keyword>
<dbReference type="Gene3D" id="3.30.70.270">
    <property type="match status" value="1"/>
</dbReference>
<feature type="domain" description="GGDEF" evidence="6">
    <location>
        <begin position="183"/>
        <end position="319"/>
    </location>
</feature>
<name>B5EHN7_CITBB</name>
<dbReference type="OrthoDB" id="9778432at2"/>
<dbReference type="NCBIfam" id="TIGR00254">
    <property type="entry name" value="GGDEF"/>
    <property type="match status" value="1"/>
</dbReference>
<dbReference type="PROSITE" id="PS50887">
    <property type="entry name" value="GGDEF"/>
    <property type="match status" value="1"/>
</dbReference>
<dbReference type="InterPro" id="IPR000160">
    <property type="entry name" value="GGDEF_dom"/>
</dbReference>
<dbReference type="Proteomes" id="UP000008825">
    <property type="component" value="Chromosome"/>
</dbReference>
<dbReference type="Pfam" id="PF00072">
    <property type="entry name" value="Response_reg"/>
    <property type="match status" value="1"/>
</dbReference>
<dbReference type="SUPFAM" id="SSF52172">
    <property type="entry name" value="CheY-like"/>
    <property type="match status" value="1"/>
</dbReference>
<dbReference type="InterPro" id="IPR050469">
    <property type="entry name" value="Diguanylate_Cyclase"/>
</dbReference>
<dbReference type="SMART" id="SM00448">
    <property type="entry name" value="REC"/>
    <property type="match status" value="1"/>
</dbReference>
<evidence type="ECO:0000313" key="7">
    <source>
        <dbReference type="EMBL" id="ACH38247.1"/>
    </source>
</evidence>
<dbReference type="AlphaFoldDB" id="B5EHN7"/>
<sequence length="349" mass="38420">MSSGNESLRQKILIVDDTPANIEILYSILKGAYDVLFAKNGGDAIRIVQQQLPDLILLDIMMPGMDGYQVCRVLKADPLTAKIPIIFVTAMSKEEDEAMGLQSGAIDYLTKPISPPIVLARVRNHLQLKRNSDLLEQLTAQLEEKNRALEVLARVDGLTGVANRRHFDETLRLEVQRAMRNGRYLSLILCDIDFFKNYNDHYGHVAGDKCLQSFGELLQGSFKRAGEVPARYGGEEFAVVLPDSRPEIAEGLGERLRRMLQEKALPHEASELGVVTVSVGVSGGLVARGQDAEWFIKEADRALYLAKSGGRNRVALSSQCAPESGDSHEGYGDPCEPEHDLVKLTGYGA</sequence>
<feature type="coiled-coil region" evidence="4">
    <location>
        <begin position="125"/>
        <end position="155"/>
    </location>
</feature>
<reference evidence="7 8" key="2">
    <citation type="journal article" date="2010" name="BMC Genomics">
        <title>The genome of Geobacter bemidjiensis, exemplar for the subsurface clade of Geobacter species that predominate in Fe(III)-reducing subsurface environments.</title>
        <authorList>
            <person name="Aklujkar M."/>
            <person name="Young N.D."/>
            <person name="Holmes D."/>
            <person name="Chavan M."/>
            <person name="Risso C."/>
            <person name="Kiss H.E."/>
            <person name="Han C.S."/>
            <person name="Land M.L."/>
            <person name="Lovley D.R."/>
        </authorList>
    </citation>
    <scope>NUCLEOTIDE SEQUENCE [LARGE SCALE GENOMIC DNA]</scope>
    <source>
        <strain evidence="8">ATCC BAA-1014 / DSM 16622 / JCM 12645 / Bem</strain>
    </source>
</reference>
<feature type="modified residue" description="4-aspartylphosphate" evidence="3">
    <location>
        <position position="59"/>
    </location>
</feature>
<dbReference type="eggNOG" id="COG3706">
    <property type="taxonomic scope" value="Bacteria"/>
</dbReference>
<evidence type="ECO:0000259" key="6">
    <source>
        <dbReference type="PROSITE" id="PS50887"/>
    </source>
</evidence>
<dbReference type="KEGG" id="gbm:Gbem_1228"/>
<dbReference type="PROSITE" id="PS50110">
    <property type="entry name" value="RESPONSE_REGULATORY"/>
    <property type="match status" value="1"/>
</dbReference>
<dbReference type="InterPro" id="IPR029787">
    <property type="entry name" value="Nucleotide_cyclase"/>
</dbReference>
<proteinExistence type="predicted"/>
<dbReference type="SUPFAM" id="SSF55073">
    <property type="entry name" value="Nucleotide cyclase"/>
    <property type="match status" value="1"/>
</dbReference>
<evidence type="ECO:0000259" key="5">
    <source>
        <dbReference type="PROSITE" id="PS50110"/>
    </source>
</evidence>
<keyword evidence="4" id="KW-0175">Coiled coil</keyword>
<evidence type="ECO:0000256" key="4">
    <source>
        <dbReference type="SAM" id="Coils"/>
    </source>
</evidence>
<dbReference type="InterPro" id="IPR043128">
    <property type="entry name" value="Rev_trsase/Diguanyl_cyclase"/>
</dbReference>
<protein>
    <recommendedName>
        <fullName evidence="1">diguanylate cyclase</fullName>
        <ecNumber evidence="1">2.7.7.65</ecNumber>
    </recommendedName>
</protein>
<dbReference type="CDD" id="cd19920">
    <property type="entry name" value="REC_PA4781-like"/>
    <property type="match status" value="1"/>
</dbReference>
<evidence type="ECO:0000256" key="1">
    <source>
        <dbReference type="ARBA" id="ARBA00012528"/>
    </source>
</evidence>
<keyword evidence="8" id="KW-1185">Reference proteome</keyword>
<evidence type="ECO:0000256" key="3">
    <source>
        <dbReference type="PROSITE-ProRule" id="PRU00169"/>
    </source>
</evidence>
<dbReference type="PANTHER" id="PTHR45138:SF9">
    <property type="entry name" value="DIGUANYLATE CYCLASE DGCM-RELATED"/>
    <property type="match status" value="1"/>
</dbReference>
<dbReference type="HOGENOM" id="CLU_000445_11_28_7"/>
<dbReference type="EMBL" id="CP001124">
    <property type="protein sequence ID" value="ACH38247.1"/>
    <property type="molecule type" value="Genomic_DNA"/>
</dbReference>
<dbReference type="Gene3D" id="3.40.50.2300">
    <property type="match status" value="1"/>
</dbReference>
<gene>
    <name evidence="7" type="ordered locus">Gbem_1228</name>
</gene>
<feature type="domain" description="Response regulatory" evidence="5">
    <location>
        <begin position="11"/>
        <end position="126"/>
    </location>
</feature>
<dbReference type="GO" id="GO:0043709">
    <property type="term" value="P:cell adhesion involved in single-species biofilm formation"/>
    <property type="evidence" value="ECO:0007669"/>
    <property type="project" value="TreeGrafter"/>
</dbReference>
<comment type="catalytic activity">
    <reaction evidence="2">
        <text>2 GTP = 3',3'-c-di-GMP + 2 diphosphate</text>
        <dbReference type="Rhea" id="RHEA:24898"/>
        <dbReference type="ChEBI" id="CHEBI:33019"/>
        <dbReference type="ChEBI" id="CHEBI:37565"/>
        <dbReference type="ChEBI" id="CHEBI:58805"/>
        <dbReference type="EC" id="2.7.7.65"/>
    </reaction>
</comment>
<dbReference type="EC" id="2.7.7.65" evidence="1"/>
<dbReference type="STRING" id="404380.Gbem_1228"/>
<dbReference type="Pfam" id="PF00990">
    <property type="entry name" value="GGDEF"/>
    <property type="match status" value="1"/>
</dbReference>
<dbReference type="RefSeq" id="WP_012529658.1">
    <property type="nucleotide sequence ID" value="NC_011146.1"/>
</dbReference>
<dbReference type="SMART" id="SM00267">
    <property type="entry name" value="GGDEF"/>
    <property type="match status" value="1"/>
</dbReference>